<protein>
    <recommendedName>
        <fullName evidence="5">DUF4283 domain-containing protein</fullName>
    </recommendedName>
</protein>
<dbReference type="PANTHER" id="PTHR31286">
    <property type="entry name" value="GLYCINE-RICH CELL WALL STRUCTURAL PROTEIN 1.8-LIKE"/>
    <property type="match status" value="1"/>
</dbReference>
<keyword evidence="4" id="KW-1185">Reference proteome</keyword>
<gene>
    <name evidence="3" type="ORF">POM88_025008</name>
</gene>
<keyword evidence="2" id="KW-0812">Transmembrane</keyword>
<feature type="region of interest" description="Disordered" evidence="1">
    <location>
        <begin position="184"/>
        <end position="213"/>
    </location>
</feature>
<reference evidence="3" key="1">
    <citation type="submission" date="2023-02" db="EMBL/GenBank/DDBJ databases">
        <title>Genome of toxic invasive species Heracleum sosnowskyi carries increased number of genes despite the absence of recent whole-genome duplications.</title>
        <authorList>
            <person name="Schelkunov M."/>
            <person name="Shtratnikova V."/>
            <person name="Makarenko M."/>
            <person name="Klepikova A."/>
            <person name="Omelchenko D."/>
            <person name="Novikova G."/>
            <person name="Obukhova E."/>
            <person name="Bogdanov V."/>
            <person name="Penin A."/>
            <person name="Logacheva M."/>
        </authorList>
    </citation>
    <scope>NUCLEOTIDE SEQUENCE</scope>
    <source>
        <strain evidence="3">Hsosn_3</strain>
        <tissue evidence="3">Leaf</tissue>
    </source>
</reference>
<evidence type="ECO:0008006" key="5">
    <source>
        <dbReference type="Google" id="ProtNLM"/>
    </source>
</evidence>
<evidence type="ECO:0000313" key="3">
    <source>
        <dbReference type="EMBL" id="KAK1378264.1"/>
    </source>
</evidence>
<name>A0AAD8I351_9APIA</name>
<dbReference type="PANTHER" id="PTHR31286:SF180">
    <property type="entry name" value="OS10G0362600 PROTEIN"/>
    <property type="match status" value="1"/>
</dbReference>
<keyword evidence="2" id="KW-1133">Transmembrane helix</keyword>
<dbReference type="InterPro" id="IPR040256">
    <property type="entry name" value="At4g02000-like"/>
</dbReference>
<dbReference type="Proteomes" id="UP001237642">
    <property type="component" value="Unassembled WGS sequence"/>
</dbReference>
<evidence type="ECO:0000256" key="2">
    <source>
        <dbReference type="SAM" id="Phobius"/>
    </source>
</evidence>
<comment type="caution">
    <text evidence="3">The sequence shown here is derived from an EMBL/GenBank/DDBJ whole genome shotgun (WGS) entry which is preliminary data.</text>
</comment>
<keyword evidence="2" id="KW-0472">Membrane</keyword>
<proteinExistence type="predicted"/>
<feature type="transmembrane region" description="Helical" evidence="2">
    <location>
        <begin position="25"/>
        <end position="44"/>
    </location>
</feature>
<dbReference type="AlphaFoldDB" id="A0AAD8I351"/>
<organism evidence="3 4">
    <name type="scientific">Heracleum sosnowskyi</name>
    <dbReference type="NCBI Taxonomy" id="360622"/>
    <lineage>
        <taxon>Eukaryota</taxon>
        <taxon>Viridiplantae</taxon>
        <taxon>Streptophyta</taxon>
        <taxon>Embryophyta</taxon>
        <taxon>Tracheophyta</taxon>
        <taxon>Spermatophyta</taxon>
        <taxon>Magnoliopsida</taxon>
        <taxon>eudicotyledons</taxon>
        <taxon>Gunneridae</taxon>
        <taxon>Pentapetalae</taxon>
        <taxon>asterids</taxon>
        <taxon>campanulids</taxon>
        <taxon>Apiales</taxon>
        <taxon>Apiaceae</taxon>
        <taxon>Apioideae</taxon>
        <taxon>apioid superclade</taxon>
        <taxon>Tordylieae</taxon>
        <taxon>Tordyliinae</taxon>
        <taxon>Heracleum</taxon>
    </lineage>
</organism>
<accession>A0AAD8I351</accession>
<evidence type="ECO:0000313" key="4">
    <source>
        <dbReference type="Proteomes" id="UP001237642"/>
    </source>
</evidence>
<reference evidence="3" key="2">
    <citation type="submission" date="2023-05" db="EMBL/GenBank/DDBJ databases">
        <authorList>
            <person name="Schelkunov M.I."/>
        </authorList>
    </citation>
    <scope>NUCLEOTIDE SEQUENCE</scope>
    <source>
        <strain evidence="3">Hsosn_3</strain>
        <tissue evidence="3">Leaf</tissue>
    </source>
</reference>
<sequence length="226" mass="25293">MLYTSVNINVNDKARVWVRFSRVPFLYWTVKGLCLLGLAVGKLIGMDRGTHRAAVRNEPSLEARMLIEVGVLDPLQNFILVDVYAVNRKSKVFLTYECPSVCGYCCVAHSGICDLLQECFLDTDGEPQTFRLVEEDSGISMYHDNVHSSDSDAESSRLKIAEFEYDFEPDHDSEDGDVLQSDMAMQGTQESNYKRKRDHTLQGSSGAVDGSDVGHVDAHVYIATKR</sequence>
<evidence type="ECO:0000256" key="1">
    <source>
        <dbReference type="SAM" id="MobiDB-lite"/>
    </source>
</evidence>
<dbReference type="EMBL" id="JAUIZM010000006">
    <property type="protein sequence ID" value="KAK1378264.1"/>
    <property type="molecule type" value="Genomic_DNA"/>
</dbReference>